<evidence type="ECO:0000256" key="2">
    <source>
        <dbReference type="SAM" id="Phobius"/>
    </source>
</evidence>
<accession>A0AA88GJK0</accession>
<name>A0AA88GJK0_NAELO</name>
<feature type="transmembrane region" description="Helical" evidence="2">
    <location>
        <begin position="445"/>
        <end position="467"/>
    </location>
</feature>
<evidence type="ECO:0000313" key="4">
    <source>
        <dbReference type="Proteomes" id="UP000816034"/>
    </source>
</evidence>
<dbReference type="Gene3D" id="2.60.120.380">
    <property type="match status" value="1"/>
</dbReference>
<feature type="region of interest" description="Disordered" evidence="1">
    <location>
        <begin position="489"/>
        <end position="531"/>
    </location>
</feature>
<keyword evidence="2" id="KW-0812">Transmembrane</keyword>
<organism evidence="3 4">
    <name type="scientific">Naegleria lovaniensis</name>
    <name type="common">Amoeba</name>
    <dbReference type="NCBI Taxonomy" id="51637"/>
    <lineage>
        <taxon>Eukaryota</taxon>
        <taxon>Discoba</taxon>
        <taxon>Heterolobosea</taxon>
        <taxon>Tetramitia</taxon>
        <taxon>Eutetramitia</taxon>
        <taxon>Vahlkampfiidae</taxon>
        <taxon>Naegleria</taxon>
    </lineage>
</organism>
<keyword evidence="2" id="KW-0472">Membrane</keyword>
<evidence type="ECO:0000313" key="3">
    <source>
        <dbReference type="EMBL" id="KAG2378361.1"/>
    </source>
</evidence>
<evidence type="ECO:0000256" key="1">
    <source>
        <dbReference type="SAM" id="MobiDB-lite"/>
    </source>
</evidence>
<dbReference type="Proteomes" id="UP000816034">
    <property type="component" value="Unassembled WGS sequence"/>
</dbReference>
<evidence type="ECO:0008006" key="5">
    <source>
        <dbReference type="Google" id="ProtNLM"/>
    </source>
</evidence>
<keyword evidence="4" id="KW-1185">Reference proteome</keyword>
<protein>
    <recommendedName>
        <fullName evidence="5">Transmembrane protein</fullName>
    </recommendedName>
</protein>
<gene>
    <name evidence="3" type="ORF">C9374_008504</name>
</gene>
<dbReference type="GeneID" id="68100958"/>
<dbReference type="AlphaFoldDB" id="A0AA88GJK0"/>
<keyword evidence="2" id="KW-1133">Transmembrane helix</keyword>
<dbReference type="RefSeq" id="XP_044545623.1">
    <property type="nucleotide sequence ID" value="XM_044698588.1"/>
</dbReference>
<proteinExistence type="predicted"/>
<comment type="caution">
    <text evidence="3">The sequence shown here is derived from an EMBL/GenBank/DDBJ whole genome shotgun (WGS) entry which is preliminary data.</text>
</comment>
<sequence length="531" mass="59999">MTSKRIIEIPSTFGKTENVTSSKAFRYNTFEDTTLAIAVNFNANVTPIQVMAESLPVSLYNFYLVIGNHPPSFTLLGVYRLTIRNVNVSDVQNDITLDITLRSPFGIFNVNPSTVGFYKLNSYYFSPTNSRAFYNYANFNTTVLSFCRNTRVTSCDIIFGVFGVEKDYTTASFGALQTVYGPSSFRYVVGISYIYTQTLTLSFKGQFPYSEPPTFNLTTYTPNSTAELPLNYYMLKAFNYETSHPEPAVFQQTWDYYFGLSLYFTDYSGKEVIVDVSKLECACKSSTSRVFSIYYGAIVNTLNGKITCSGRGTKSCRQLAIVAPQPNVNTLYEGVSYMATLRRGSSNYYKFSVQPYEVVYIEIYAISGNGFLKLRKDHIPTSSNYDLERVITYASSSQQIVGSVNYPPTMYYIAISNEYSSSMEYVLKIRTTNYQDVWSKKLSPLMFFSIMSIFFCVLAGLIISVVIRRNRRPPPKEYHVPDIQLDTFSMTPPSSSSTSNTTQYYEPHHTIQPNGGGTNNNNNGFIPLRNV</sequence>
<feature type="compositionally biased region" description="Low complexity" evidence="1">
    <location>
        <begin position="489"/>
        <end position="502"/>
    </location>
</feature>
<dbReference type="EMBL" id="PYSW02000034">
    <property type="protein sequence ID" value="KAG2378361.1"/>
    <property type="molecule type" value="Genomic_DNA"/>
</dbReference>
<reference evidence="3 4" key="1">
    <citation type="journal article" date="2018" name="BMC Genomics">
        <title>The genome of Naegleria lovaniensis, the basis for a comparative approach to unravel pathogenicity factors of the human pathogenic amoeba N. fowleri.</title>
        <authorList>
            <person name="Liechti N."/>
            <person name="Schurch N."/>
            <person name="Bruggmann R."/>
            <person name="Wittwer M."/>
        </authorList>
    </citation>
    <scope>NUCLEOTIDE SEQUENCE [LARGE SCALE GENOMIC DNA]</scope>
    <source>
        <strain evidence="3 4">ATCC 30569</strain>
    </source>
</reference>